<protein>
    <submittedName>
        <fullName evidence="1">DsrE/DsrF-like family protein</fullName>
    </submittedName>
</protein>
<dbReference type="InterPro" id="IPR027396">
    <property type="entry name" value="DsrEFH-like"/>
</dbReference>
<sequence>MTAQQTPFALFAYRQEPGCFIHVLLNGLDLSDKGHPVKIVLEGPATTLLSELESLDAPLPALFKKASDLGLIDGYCLACATKLGAREGAEASGLAPLSDMSGHPSIARYVEKGYTVINF</sequence>
<proteinExistence type="predicted"/>
<dbReference type="RefSeq" id="WP_092207857.1">
    <property type="nucleotide sequence ID" value="NZ_FMUX01000001.1"/>
</dbReference>
<name>A0A1G5AX55_9BACT</name>
<dbReference type="OrthoDB" id="9807925at2"/>
<evidence type="ECO:0000313" key="1">
    <source>
        <dbReference type="EMBL" id="SCX82517.1"/>
    </source>
</evidence>
<dbReference type="SUPFAM" id="SSF75169">
    <property type="entry name" value="DsrEFH-like"/>
    <property type="match status" value="1"/>
</dbReference>
<reference evidence="1 2" key="1">
    <citation type="submission" date="2016-10" db="EMBL/GenBank/DDBJ databases">
        <authorList>
            <person name="de Groot N.N."/>
        </authorList>
    </citation>
    <scope>NUCLEOTIDE SEQUENCE [LARGE SCALE GENOMIC DNA]</scope>
    <source>
        <strain evidence="1 2">AA1</strain>
    </source>
</reference>
<keyword evidence="2" id="KW-1185">Reference proteome</keyword>
<dbReference type="Proteomes" id="UP000198870">
    <property type="component" value="Unassembled WGS sequence"/>
</dbReference>
<dbReference type="EMBL" id="FMUX01000001">
    <property type="protein sequence ID" value="SCX82517.1"/>
    <property type="molecule type" value="Genomic_DNA"/>
</dbReference>
<evidence type="ECO:0000313" key="2">
    <source>
        <dbReference type="Proteomes" id="UP000198870"/>
    </source>
</evidence>
<gene>
    <name evidence="1" type="ORF">SAMN05216233_101504</name>
</gene>
<dbReference type="STRING" id="419481.SAMN05216233_101504"/>
<accession>A0A1G5AX55</accession>
<dbReference type="AlphaFoldDB" id="A0A1G5AX55"/>
<organism evidence="1 2">
    <name type="scientific">Desulfoluna spongiiphila</name>
    <dbReference type="NCBI Taxonomy" id="419481"/>
    <lineage>
        <taxon>Bacteria</taxon>
        <taxon>Pseudomonadati</taxon>
        <taxon>Thermodesulfobacteriota</taxon>
        <taxon>Desulfobacteria</taxon>
        <taxon>Desulfobacterales</taxon>
        <taxon>Desulfolunaceae</taxon>
        <taxon>Desulfoluna</taxon>
    </lineage>
</organism>